<dbReference type="PROSITE" id="PS50901">
    <property type="entry name" value="FTSK"/>
    <property type="match status" value="2"/>
</dbReference>
<keyword evidence="6" id="KW-0812">Transmembrane</keyword>
<keyword evidence="6" id="KW-0472">Membrane</keyword>
<proteinExistence type="predicted"/>
<evidence type="ECO:0000256" key="4">
    <source>
        <dbReference type="ARBA" id="ARBA00045564"/>
    </source>
</evidence>
<dbReference type="Proteomes" id="UP001248323">
    <property type="component" value="Chromosome"/>
</dbReference>
<dbReference type="InterPro" id="IPR023839">
    <property type="entry name" value="Firmicutes_EssC_C"/>
</dbReference>
<feature type="binding site" evidence="5">
    <location>
        <begin position="1004"/>
        <end position="1011"/>
    </location>
    <ligand>
        <name>ATP</name>
        <dbReference type="ChEBI" id="CHEBI:30616"/>
    </ligand>
</feature>
<dbReference type="InterPro" id="IPR027417">
    <property type="entry name" value="P-loop_NTPase"/>
</dbReference>
<evidence type="ECO:0000313" key="9">
    <source>
        <dbReference type="Proteomes" id="UP001248323"/>
    </source>
</evidence>
<evidence type="ECO:0000256" key="1">
    <source>
        <dbReference type="ARBA" id="ARBA00022737"/>
    </source>
</evidence>
<dbReference type="NCBIfam" id="TIGR03928">
    <property type="entry name" value="T7_EssCb_Firm"/>
    <property type="match status" value="1"/>
</dbReference>
<feature type="transmembrane region" description="Helical" evidence="6">
    <location>
        <begin position="248"/>
        <end position="268"/>
    </location>
</feature>
<dbReference type="PANTHER" id="PTHR22683:SF1">
    <property type="entry name" value="TYPE VII SECRETION SYSTEM PROTEIN ESSC"/>
    <property type="match status" value="1"/>
</dbReference>
<dbReference type="GO" id="GO:0005524">
    <property type="term" value="F:ATP binding"/>
    <property type="evidence" value="ECO:0007669"/>
    <property type="project" value="UniProtKB-UniRule"/>
</dbReference>
<evidence type="ECO:0000259" key="7">
    <source>
        <dbReference type="PROSITE" id="PS50901"/>
    </source>
</evidence>
<feature type="domain" description="FtsK" evidence="7">
    <location>
        <begin position="641"/>
        <end position="836"/>
    </location>
</feature>
<dbReference type="CDD" id="cd00009">
    <property type="entry name" value="AAA"/>
    <property type="match status" value="1"/>
</dbReference>
<evidence type="ECO:0000256" key="3">
    <source>
        <dbReference type="ARBA" id="ARBA00022840"/>
    </source>
</evidence>
<dbReference type="InterPro" id="IPR002543">
    <property type="entry name" value="FtsK_dom"/>
</dbReference>
<evidence type="ECO:0000256" key="6">
    <source>
        <dbReference type="SAM" id="Phobius"/>
    </source>
</evidence>
<dbReference type="InterPro" id="IPR050206">
    <property type="entry name" value="FtsK/SpoIIIE/SftA"/>
</dbReference>
<dbReference type="InterPro" id="IPR003593">
    <property type="entry name" value="AAA+_ATPase"/>
</dbReference>
<protein>
    <submittedName>
        <fullName evidence="8">Type VII secretion protein EssC</fullName>
    </submittedName>
</protein>
<dbReference type="Gene3D" id="3.40.50.300">
    <property type="entry name" value="P-loop containing nucleotide triphosphate hydrolases"/>
    <property type="match status" value="2"/>
</dbReference>
<accession>A0AAX4AXT0</accession>
<dbReference type="EMBL" id="CP133988">
    <property type="protein sequence ID" value="WNB83434.1"/>
    <property type="molecule type" value="Genomic_DNA"/>
</dbReference>
<keyword evidence="3 5" id="KW-0067">ATP-binding</keyword>
<keyword evidence="1" id="KW-0677">Repeat</keyword>
<name>A0AAX4AXT0_STRPA</name>
<dbReference type="SMART" id="SM00382">
    <property type="entry name" value="AAA"/>
    <property type="match status" value="2"/>
</dbReference>
<feature type="binding site" evidence="5">
    <location>
        <begin position="662"/>
        <end position="669"/>
    </location>
    <ligand>
        <name>ATP</name>
        <dbReference type="ChEBI" id="CHEBI:30616"/>
    </ligand>
</feature>
<keyword evidence="6" id="KW-1133">Transmembrane helix</keyword>
<evidence type="ECO:0000256" key="2">
    <source>
        <dbReference type="ARBA" id="ARBA00022741"/>
    </source>
</evidence>
<dbReference type="CDD" id="cd01127">
    <property type="entry name" value="TrwB_TraG_TraD_VirD4"/>
    <property type="match status" value="1"/>
</dbReference>
<dbReference type="Pfam" id="PF01580">
    <property type="entry name" value="FtsK_SpoIIIE"/>
    <property type="match status" value="2"/>
</dbReference>
<gene>
    <name evidence="8" type="primary">essC</name>
    <name evidence="8" type="ORF">RDV49_00710</name>
</gene>
<reference evidence="8" key="1">
    <citation type="submission" date="2023-09" db="EMBL/GenBank/DDBJ databases">
        <title>Streptococcus_parasanguinius_hifiasm_complete_genome_Zymo_Research_ D6332.</title>
        <authorList>
            <person name="Damerum A."/>
        </authorList>
    </citation>
    <scope>NUCLEOTIDE SEQUENCE</scope>
    <source>
        <strain evidence="8">B-1756</strain>
    </source>
</reference>
<evidence type="ECO:0000313" key="8">
    <source>
        <dbReference type="EMBL" id="WNB83434.1"/>
    </source>
</evidence>
<keyword evidence="2 5" id="KW-0547">Nucleotide-binding</keyword>
<evidence type="ECO:0000256" key="5">
    <source>
        <dbReference type="PROSITE-ProRule" id="PRU00289"/>
    </source>
</evidence>
<organism evidence="8 9">
    <name type="scientific">Streptococcus parasanguinis</name>
    <dbReference type="NCBI Taxonomy" id="1318"/>
    <lineage>
        <taxon>Bacteria</taxon>
        <taxon>Bacillati</taxon>
        <taxon>Bacillota</taxon>
        <taxon>Bacilli</taxon>
        <taxon>Lactobacillales</taxon>
        <taxon>Streptococcaceae</taxon>
        <taxon>Streptococcus</taxon>
    </lineage>
</organism>
<dbReference type="SUPFAM" id="SSF52540">
    <property type="entry name" value="P-loop containing nucleoside triphosphate hydrolases"/>
    <property type="match status" value="2"/>
</dbReference>
<dbReference type="PANTHER" id="PTHR22683">
    <property type="entry name" value="SPORULATION PROTEIN RELATED"/>
    <property type="match status" value="1"/>
</dbReference>
<comment type="function">
    <text evidence="4">Essential cell division protein that coordinates cell division and chromosome segregation. The N-terminus is involved in assembly of the cell-division machinery. The C-terminus functions as a DNA motor that moves dsDNA in an ATP-dependent manner towards the difSL recombination site, which is located within the replication terminus region. Required for activation of the XerS recombinase, allowing activation of chromosome unlinking by recombination.</text>
</comment>
<sequence>MKKRIILYKKGFRYELALEEGKTATVSNQETAQLTLASQENPLHFQWSQGEIFYQYGEDKGVLENSKILGDVVCYLATGEVHTYELLDKEEILLADEKGADVRLHYPVRFLLVKKEQTWTCQLLSGKLYHNHKLVSEATFPLAFGDELAIGDVTFKLYPEEFGVEGTVEVSPYLVPRLHSRYDFYKDYPEYHRSPRIIYRSSEDKILINPPGAEPQKPSDELLKLIMPPLIMVGVTLLITIFQPRGLYIIATVSMSVVSVIFSVQGFFKNRKKYKEDKKERVELYHLYLKDKAKDLEQLSRKQREGMFYHFPAIEDLTKMVKRYDSRIYEKTPLHFDFLAYRLGLGKVPTSYELKYGQEERSGKKDALEEEGYALFQAHQKIDNLPIVASLNRGPVGYVGPRPIVLEQLQLLVAQLAVFHSYHDLTIIPIIPEEEKESWDWMRWLPHATLQDMNVRSFVYNQRTRDQVLNSLNQILKLRKAQKEEEKANDIKIFHPHYVVLITDETLILDHVIMEFFREDPTELGCSIIYVADVLSSLSENIQTVISIKDRNQGQLLLQEGVLRELDFQLDHFPEGYDKEAISRGLAPLKHIQQLKSSIPDSVTFLEMYQAETFNDLKVLSRWASHAPYQSLAVPIGLRGKDDLVYLNLHEKAHGPHGLIAGTTGSGKSETIQSYILSLAVNFHPHDVAFLLIDYKGGGMANLFKDLPHLLGTITNLDGAQSMRALASINAEIHRRERLFGQYGVNHINQYQKKFKLGEATEPLPHLFLISDEFAELKVNQPDFIKELVSIARVGRSLGVHLILATQKPSGVVDDQIWSNSRFKLALKVADRGDSMEMLRTADAAEITQTGRAYLQVGNNEVYELFQTAWSGADYQPEKDQLGIEDHTIYLINELGQYEVLNQDLSGLDMAEEIKEVPTELDVIVQEINHLHQQEGIAAVAQPWLPPLKERITLDELEKVVPIEAWQKQTAPSVLIGVADIPQAQKQEAVAIDLSKDGNILLYGSPGTGKTTFLQTAAMDLARKQSPENLTMYLLDFGTNGLAPLTQLPHVADSLLLDQTEKIQKFIRIINRELDRRKKLLSEHGVGTIALYREVTGKQEPTMVILMDSYESMKDEPYETDLFKLFMRISREGLSIGVHLIITASRQNNLRAQLYSNFKHQLTLPQNDISEVRGIVGATPLASTMEDIKGRALMKRDEVDVVQFALPVAGDNDIQIINNLRDQVQSLKEMWTGHTPAGIPMVPDELTEAAFYGREDVAALLDGGKVPLGLDLETVEPVTWDPDVSNLLYLTSKESQMTNLLKQLIQYGQKHQEKLVVFAPEHNFLPKIENIEILSSKEDVMDMIGGLALKVSERLDKRLTDHVVKIIILDFAHFVDGLDSVTQQKLISVLEKGYRVGYSSVIMSDSGISSRYDPVTKEVKKISQVLLGLRYTDQTIVTAVNKPIREGQLNYQEHYYIRQNTLNKIKVLVDKESI</sequence>
<dbReference type="GO" id="GO:0003677">
    <property type="term" value="F:DNA binding"/>
    <property type="evidence" value="ECO:0007669"/>
    <property type="project" value="InterPro"/>
</dbReference>
<dbReference type="RefSeq" id="WP_003009989.1">
    <property type="nucleotide sequence ID" value="NZ_CP133988.1"/>
</dbReference>
<feature type="domain" description="FtsK" evidence="7">
    <location>
        <begin position="987"/>
        <end position="1173"/>
    </location>
</feature>